<dbReference type="AlphaFoldDB" id="A0A4Z0Q6E5"/>
<reference evidence="1 2" key="1">
    <citation type="submission" date="2019-04" db="EMBL/GenBank/DDBJ databases">
        <authorList>
            <person name="Feng G."/>
            <person name="Zhang J."/>
            <person name="Zhu H."/>
        </authorList>
    </citation>
    <scope>NUCLEOTIDE SEQUENCE [LARGE SCALE GENOMIC DNA]</scope>
    <source>
        <strain evidence="1 2">JCM 31653</strain>
    </source>
</reference>
<dbReference type="RefSeq" id="WP_135463236.1">
    <property type="nucleotide sequence ID" value="NZ_SRLC01000001.1"/>
</dbReference>
<comment type="caution">
    <text evidence="1">The sequence shown here is derived from an EMBL/GenBank/DDBJ whole genome shotgun (WGS) entry which is preliminary data.</text>
</comment>
<dbReference type="EMBL" id="SRLC01000001">
    <property type="protein sequence ID" value="TGE25658.1"/>
    <property type="molecule type" value="Genomic_DNA"/>
</dbReference>
<evidence type="ECO:0000313" key="1">
    <source>
        <dbReference type="EMBL" id="TGE25658.1"/>
    </source>
</evidence>
<organism evidence="1 2">
    <name type="scientific">Hymenobacter aquaticus</name>
    <dbReference type="NCBI Taxonomy" id="1867101"/>
    <lineage>
        <taxon>Bacteria</taxon>
        <taxon>Pseudomonadati</taxon>
        <taxon>Bacteroidota</taxon>
        <taxon>Cytophagia</taxon>
        <taxon>Cytophagales</taxon>
        <taxon>Hymenobacteraceae</taxon>
        <taxon>Hymenobacter</taxon>
    </lineage>
</organism>
<evidence type="ECO:0000313" key="2">
    <source>
        <dbReference type="Proteomes" id="UP000297549"/>
    </source>
</evidence>
<accession>A0A4Z0Q6E5</accession>
<gene>
    <name evidence="1" type="ORF">E5K00_10845</name>
</gene>
<dbReference type="OrthoDB" id="884668at2"/>
<proteinExistence type="predicted"/>
<keyword evidence="2" id="KW-1185">Reference proteome</keyword>
<dbReference type="Proteomes" id="UP000297549">
    <property type="component" value="Unassembled WGS sequence"/>
</dbReference>
<protein>
    <submittedName>
        <fullName evidence="1">Uncharacterized protein</fullName>
    </submittedName>
</protein>
<name>A0A4Z0Q6E5_9BACT</name>
<sequence>MPVNYAFLTNWAMCDAATAEIDFKLEVYTTSEAVDRLADKRTTRANNSTSAKLAAVNSKITAAEILLATPGIDPGLVQQTTDQLAALQVQRTTLTKRGRTTAGLDDFLDGVEDEQDEAQVAKLTTIKAGIAVHRDTLSA</sequence>